<evidence type="ECO:0000313" key="3">
    <source>
        <dbReference type="Ensembl" id="ENSCPGP00000018411.1"/>
    </source>
</evidence>
<dbReference type="SUPFAM" id="SSF81301">
    <property type="entry name" value="Nucleotidyltransferase"/>
    <property type="match status" value="1"/>
</dbReference>
<dbReference type="InterPro" id="IPR043519">
    <property type="entry name" value="NT_sf"/>
</dbReference>
<reference evidence="3" key="2">
    <citation type="submission" date="2025-09" db="UniProtKB">
        <authorList>
            <consortium name="Ensembl"/>
        </authorList>
    </citation>
    <scope>IDENTIFICATION</scope>
</reference>
<dbReference type="GO" id="GO:0016779">
    <property type="term" value="F:nucleotidyltransferase activity"/>
    <property type="evidence" value="ECO:0007669"/>
    <property type="project" value="InterPro"/>
</dbReference>
<accession>A0A8C3K5F2</accession>
<evidence type="ECO:0000313" key="4">
    <source>
        <dbReference type="Proteomes" id="UP000694419"/>
    </source>
</evidence>
<reference evidence="3" key="1">
    <citation type="submission" date="2025-08" db="UniProtKB">
        <authorList>
            <consortium name="Ensembl"/>
        </authorList>
    </citation>
    <scope>IDENTIFICATION</scope>
</reference>
<feature type="compositionally biased region" description="Basic and acidic residues" evidence="1">
    <location>
        <begin position="12"/>
        <end position="41"/>
    </location>
</feature>
<name>A0A8C3K5F2_9CHAR</name>
<organism evidence="3 4">
    <name type="scientific">Calidris pygmaea</name>
    <name type="common">Spoon-billed sandpiper</name>
    <dbReference type="NCBI Taxonomy" id="425635"/>
    <lineage>
        <taxon>Eukaryota</taxon>
        <taxon>Metazoa</taxon>
        <taxon>Chordata</taxon>
        <taxon>Craniata</taxon>
        <taxon>Vertebrata</taxon>
        <taxon>Euteleostomi</taxon>
        <taxon>Archelosauria</taxon>
        <taxon>Archosauria</taxon>
        <taxon>Dinosauria</taxon>
        <taxon>Saurischia</taxon>
        <taxon>Theropoda</taxon>
        <taxon>Coelurosauria</taxon>
        <taxon>Aves</taxon>
        <taxon>Neognathae</taxon>
        <taxon>Neoaves</taxon>
        <taxon>Charadriiformes</taxon>
        <taxon>Scolopacidae</taxon>
        <taxon>Calidris</taxon>
    </lineage>
</organism>
<evidence type="ECO:0000256" key="1">
    <source>
        <dbReference type="SAM" id="MobiDB-lite"/>
    </source>
</evidence>
<dbReference type="Proteomes" id="UP000694419">
    <property type="component" value="Unplaced"/>
</dbReference>
<dbReference type="AlphaFoldDB" id="A0A8C3K5F2"/>
<protein>
    <submittedName>
        <fullName evidence="3">Terminal uridylyl transferase 7</fullName>
    </submittedName>
</protein>
<dbReference type="Pfam" id="PF19088">
    <property type="entry name" value="TUTase"/>
    <property type="match status" value="1"/>
</dbReference>
<dbReference type="Gene3D" id="3.30.460.10">
    <property type="entry name" value="Beta Polymerase, domain 2"/>
    <property type="match status" value="1"/>
</dbReference>
<feature type="domain" description="Terminal uridylyltransferase 4/7 nucleotidyltransferase" evidence="2">
    <location>
        <begin position="158"/>
        <end position="211"/>
    </location>
</feature>
<feature type="region of interest" description="Disordered" evidence="1">
    <location>
        <begin position="1"/>
        <end position="108"/>
    </location>
</feature>
<feature type="compositionally biased region" description="Basic and acidic residues" evidence="1">
    <location>
        <begin position="92"/>
        <end position="108"/>
    </location>
</feature>
<dbReference type="Ensembl" id="ENSCPGT00000020131.1">
    <property type="protein sequence ID" value="ENSCPGP00000018411.1"/>
    <property type="gene ID" value="ENSCPGG00000012857.1"/>
</dbReference>
<sequence length="218" mass="24797">MGDAAKPCFAKQNKEQEIFHPEELKGSPFQKDYRVIDEYRNGHSNKIDTGLQKKKGTPGDYGNSPRRGPRSVLSSPNLLKNTTYSQGSKLNDIQRDQMKKRDDHRGTSDSWREYRSVAWIPVHSRTRKDSFHEVEGAGNRNVRRQLQEDLMSEDAPDMQKGSSECSLRLYGSSYSRFGFKTSDINIDIQFPASMAQPDVLLLVQESLQNSGKKKLLPS</sequence>
<keyword evidence="4" id="KW-1185">Reference proteome</keyword>
<evidence type="ECO:0000259" key="2">
    <source>
        <dbReference type="Pfam" id="PF19088"/>
    </source>
</evidence>
<dbReference type="InterPro" id="IPR045100">
    <property type="entry name" value="TUT4/7_NTP_transf"/>
</dbReference>
<proteinExistence type="predicted"/>
<feature type="compositionally biased region" description="Polar residues" evidence="1">
    <location>
        <begin position="72"/>
        <end position="91"/>
    </location>
</feature>